<comment type="caution">
    <text evidence="1">The sequence shown here is derived from an EMBL/GenBank/DDBJ whole genome shotgun (WGS) entry which is preliminary data.</text>
</comment>
<evidence type="ECO:0000313" key="2">
    <source>
        <dbReference type="Proteomes" id="UP001596052"/>
    </source>
</evidence>
<organism evidence="1 2">
    <name type="scientific">Prosthecobacter fluviatilis</name>
    <dbReference type="NCBI Taxonomy" id="445931"/>
    <lineage>
        <taxon>Bacteria</taxon>
        <taxon>Pseudomonadati</taxon>
        <taxon>Verrucomicrobiota</taxon>
        <taxon>Verrucomicrobiia</taxon>
        <taxon>Verrucomicrobiales</taxon>
        <taxon>Verrucomicrobiaceae</taxon>
        <taxon>Prosthecobacter</taxon>
    </lineage>
</organism>
<proteinExistence type="predicted"/>
<accession>A0ABW0KSG1</accession>
<name>A0ABW0KSG1_9BACT</name>
<sequence>MPKNLILTANYAGRKLEMPKAFLRSLRATGCQADVVLIANHGSAADRKHLAALMPAARLWVPIPKQRYRIFRRLATTFPSLARLVARKMRHAWQHHPERRVEIEHKSAYLLNITCSRYFLARQFLLQVGDRYDHVMLADSRDVVFQRDPFEGLPSGLTTGLESGLVRDQPGNCEWLQHLYGDDPSFPMADVMAEKVICSGVTLGDTASISSYLKRLCAEFMDKLPRMIHHPYLDQGVHIGLLRTGQISGVRLTSNGEDCIATLCTSNLSEFTFGTSSGLLAANGQPVRIVHQYDRHADLADKLLSHLLKG</sequence>
<reference evidence="2" key="1">
    <citation type="journal article" date="2019" name="Int. J. Syst. Evol. Microbiol.">
        <title>The Global Catalogue of Microorganisms (GCM) 10K type strain sequencing project: providing services to taxonomists for standard genome sequencing and annotation.</title>
        <authorList>
            <consortium name="The Broad Institute Genomics Platform"/>
            <consortium name="The Broad Institute Genome Sequencing Center for Infectious Disease"/>
            <person name="Wu L."/>
            <person name="Ma J."/>
        </authorList>
    </citation>
    <scope>NUCLEOTIDE SEQUENCE [LARGE SCALE GENOMIC DNA]</scope>
    <source>
        <strain evidence="2">CGMCC 4.1469</strain>
    </source>
</reference>
<keyword evidence="2" id="KW-1185">Reference proteome</keyword>
<dbReference type="Proteomes" id="UP001596052">
    <property type="component" value="Unassembled WGS sequence"/>
</dbReference>
<dbReference type="EMBL" id="JBHSMQ010000004">
    <property type="protein sequence ID" value="MFC5455672.1"/>
    <property type="molecule type" value="Genomic_DNA"/>
</dbReference>
<dbReference type="RefSeq" id="WP_377166985.1">
    <property type="nucleotide sequence ID" value="NZ_JBHSMQ010000004.1"/>
</dbReference>
<protein>
    <submittedName>
        <fullName evidence="1">Uncharacterized protein</fullName>
    </submittedName>
</protein>
<evidence type="ECO:0000313" key="1">
    <source>
        <dbReference type="EMBL" id="MFC5455672.1"/>
    </source>
</evidence>
<gene>
    <name evidence="1" type="ORF">ACFQDI_12460</name>
</gene>